<dbReference type="InterPro" id="IPR041095">
    <property type="entry name" value="EFG_II"/>
</dbReference>
<keyword evidence="5 10" id="KW-0547">Nucleotide-binding</keyword>
<sequence length="732" mass="80634">MMGKRKKIAERVMTLMDKPQFIRNIGIVAHIDHGKTTLSDNLLGGAGMISMDLAGKQLFMDFDPLEQARGITIDAANVSMVHEVDGKEYLINMIDTPGHVDFGGDVTRAMRAVDGAVVVVDAVEGAMPQTETVLRQALKEGVRPVLFVNKVDRMINELKVEKKDMAARLGKVIDNVNKLILGMDEEKYKAGWKLDAAKGNIAFGSALYNWAISVPQMKKTGIGFDQVVDYCHEGKMKELAEKVPLYIAVNDMVVKFLPSPIEAQKERVGVIWHGDWDSPVGKAMASCDPNGPVAFMINKVKVDPHAGEVATGRLFSGTLRRGMELYVSGFGGTNRIQQTGVVMGAERVEVEEIPAGNIAAVTGLRDAIVGSTISSEENMTPFEQIKHVSEPVMTVAVEAKNTRDLPKVVEVLRQIAKEDPTLQVTINEETGEHLMAGMGELHLDVTVTRLQRDRGVELKTSPPIVVYRESIAGHAGPVEGKSPNHHNRFYIEFEPLEEGVIQSLKEGKISMKMEEIERRKLLIENGMDKDEARNISGYYGTNILLNMTKGIQYLRETMELILEGFEEALKNGPICREPVQGIKAKIMDVKLHEDAVHRGPAQVIPAVRQAVQAGILMADPVLLEPFQNVYIQVPQDQMGGAMSEIQGRRGVILNMDSQGDMVILKSKMPVAQMFGFSGAIRSATEGRALWSTEFAGFEPLPANLLLETVKQIRTRKGLKPEMPKPSDYLKVV</sequence>
<dbReference type="InterPro" id="IPR004543">
    <property type="entry name" value="Transl_elong_EFG/EF2_arc"/>
</dbReference>
<gene>
    <name evidence="10" type="primary">fusA</name>
    <name evidence="12" type="ORF">GX426_00115</name>
</gene>
<dbReference type="InterPro" id="IPR004161">
    <property type="entry name" value="EFTu-like_2"/>
</dbReference>
<dbReference type="CDD" id="cd01514">
    <property type="entry name" value="Elongation_Factor_C"/>
    <property type="match status" value="1"/>
</dbReference>
<reference evidence="12 13" key="1">
    <citation type="journal article" date="2020" name="Biotechnol. Biofuels">
        <title>New insights from the biogas microbiome by comprehensive genome-resolved metagenomics of nearly 1600 species originating from multiple anaerobic digesters.</title>
        <authorList>
            <person name="Campanaro S."/>
            <person name="Treu L."/>
            <person name="Rodriguez-R L.M."/>
            <person name="Kovalovszki A."/>
            <person name="Ziels R.M."/>
            <person name="Maus I."/>
            <person name="Zhu X."/>
            <person name="Kougias P.G."/>
            <person name="Basile A."/>
            <person name="Luo G."/>
            <person name="Schluter A."/>
            <person name="Konstantinidis K.T."/>
            <person name="Angelidaki I."/>
        </authorList>
    </citation>
    <scope>NUCLEOTIDE SEQUENCE [LARGE SCALE GENOMIC DNA]</scope>
    <source>
        <strain evidence="12">AS27yjCOA_157</strain>
    </source>
</reference>
<feature type="binding site" evidence="10">
    <location>
        <begin position="149"/>
        <end position="152"/>
    </location>
    <ligand>
        <name>GTP</name>
        <dbReference type="ChEBI" id="CHEBI:37565"/>
    </ligand>
</feature>
<keyword evidence="7 10" id="KW-0648">Protein biosynthesis</keyword>
<dbReference type="Gene3D" id="3.40.50.300">
    <property type="entry name" value="P-loop containing nucleotide triphosphate hydrolases"/>
    <property type="match status" value="1"/>
</dbReference>
<dbReference type="SMART" id="SM00838">
    <property type="entry name" value="EFG_C"/>
    <property type="match status" value="1"/>
</dbReference>
<feature type="binding site" evidence="10">
    <location>
        <begin position="95"/>
        <end position="99"/>
    </location>
    <ligand>
        <name>GTP</name>
        <dbReference type="ChEBI" id="CHEBI:37565"/>
    </ligand>
</feature>
<dbReference type="PROSITE" id="PS51722">
    <property type="entry name" value="G_TR_2"/>
    <property type="match status" value="1"/>
</dbReference>
<dbReference type="FunFam" id="3.30.70.870:FF:000002">
    <property type="entry name" value="Translation elongation factor 2"/>
    <property type="match status" value="1"/>
</dbReference>
<feature type="modified residue" description="Diphthamide" evidence="10">
    <location>
        <position position="597"/>
    </location>
</feature>
<dbReference type="GO" id="GO:0005525">
    <property type="term" value="F:GTP binding"/>
    <property type="evidence" value="ECO:0007669"/>
    <property type="project" value="UniProtKB-UniRule"/>
</dbReference>
<dbReference type="SUPFAM" id="SSF52540">
    <property type="entry name" value="P-loop containing nucleoside triphosphate hydrolases"/>
    <property type="match status" value="1"/>
</dbReference>
<dbReference type="HAMAP" id="MF_00054_A">
    <property type="entry name" value="EF_G_EF_2_A"/>
    <property type="match status" value="1"/>
</dbReference>
<dbReference type="SUPFAM" id="SSF54980">
    <property type="entry name" value="EF-G C-terminal domain-like"/>
    <property type="match status" value="2"/>
</dbReference>
<dbReference type="CDD" id="cd16268">
    <property type="entry name" value="EF2_II"/>
    <property type="match status" value="1"/>
</dbReference>
<accession>A0A7K4AES6</accession>
<dbReference type="PANTHER" id="PTHR42908">
    <property type="entry name" value="TRANSLATION ELONGATION FACTOR-RELATED"/>
    <property type="match status" value="1"/>
</dbReference>
<dbReference type="NCBIfam" id="TIGR00490">
    <property type="entry name" value="aEF-2"/>
    <property type="match status" value="1"/>
</dbReference>
<dbReference type="InterPro" id="IPR014721">
    <property type="entry name" value="Ribsml_uS5_D2-typ_fold_subgr"/>
</dbReference>
<dbReference type="GO" id="GO:1990904">
    <property type="term" value="C:ribonucleoprotein complex"/>
    <property type="evidence" value="ECO:0007669"/>
    <property type="project" value="TreeGrafter"/>
</dbReference>
<dbReference type="Gene3D" id="3.30.70.240">
    <property type="match status" value="1"/>
</dbReference>
<dbReference type="NCBIfam" id="TIGR00231">
    <property type="entry name" value="small_GTP"/>
    <property type="match status" value="1"/>
</dbReference>
<organism evidence="12 13">
    <name type="scientific">Methanothrix soehngenii</name>
    <name type="common">Methanosaeta concilii</name>
    <dbReference type="NCBI Taxonomy" id="2223"/>
    <lineage>
        <taxon>Archaea</taxon>
        <taxon>Methanobacteriati</taxon>
        <taxon>Methanobacteriota</taxon>
        <taxon>Stenosarchaea group</taxon>
        <taxon>Methanomicrobia</taxon>
        <taxon>Methanotrichales</taxon>
        <taxon>Methanotrichaceae</taxon>
        <taxon>Methanothrix</taxon>
    </lineage>
</organism>
<dbReference type="Gene3D" id="3.30.230.10">
    <property type="match status" value="1"/>
</dbReference>
<keyword evidence="8 10" id="KW-0342">GTP-binding</keyword>
<dbReference type="InterPro" id="IPR000795">
    <property type="entry name" value="T_Tr_GTP-bd_dom"/>
</dbReference>
<dbReference type="InterPro" id="IPR009000">
    <property type="entry name" value="Transl_B-barrel_sf"/>
</dbReference>
<keyword evidence="4 10" id="KW-0963">Cytoplasm</keyword>
<dbReference type="Pfam" id="PF03764">
    <property type="entry name" value="EFG_IV"/>
    <property type="match status" value="1"/>
</dbReference>
<dbReference type="PRINTS" id="PR00315">
    <property type="entry name" value="ELONGATNFCT"/>
</dbReference>
<dbReference type="InterPro" id="IPR005225">
    <property type="entry name" value="Small_GTP-bd"/>
</dbReference>
<comment type="function">
    <text evidence="9 10">Catalyzes the GTP-dependent ribosomal translocation step during translation elongation. During this step, the ribosome changes from the pre-translocational (PRE) to the post-translocational (POST) state as the newly formed A-site-bound peptidyl-tRNA and P-site-bound deacylated tRNA move to the P and E sites, respectively. Catalyzes the coordinated movement of the two tRNA molecules, the mRNA and conformational changes in the ribosome.</text>
</comment>
<evidence type="ECO:0000256" key="1">
    <source>
        <dbReference type="ARBA" id="ARBA00004496"/>
    </source>
</evidence>
<proteinExistence type="inferred from homology"/>
<dbReference type="PANTHER" id="PTHR42908:SF3">
    <property type="entry name" value="ELONGATION FACTOR-LIKE GTPASE 1"/>
    <property type="match status" value="1"/>
</dbReference>
<comment type="similarity">
    <text evidence="2 10">Belongs to the TRAFAC class translation factor GTPase superfamily. Classic translation factor GTPase family. EF-G/EF-2 subfamily.</text>
</comment>
<dbReference type="EMBL" id="JAAYUN010000001">
    <property type="protein sequence ID" value="NLJ21501.1"/>
    <property type="molecule type" value="Genomic_DNA"/>
</dbReference>
<dbReference type="GO" id="GO:0005829">
    <property type="term" value="C:cytosol"/>
    <property type="evidence" value="ECO:0007669"/>
    <property type="project" value="TreeGrafter"/>
</dbReference>
<dbReference type="Gene3D" id="3.30.70.870">
    <property type="entry name" value="Elongation Factor G (Translational Gtpase), domain 3"/>
    <property type="match status" value="1"/>
</dbReference>
<evidence type="ECO:0000256" key="7">
    <source>
        <dbReference type="ARBA" id="ARBA00022917"/>
    </source>
</evidence>
<dbReference type="GO" id="GO:0003746">
    <property type="term" value="F:translation elongation factor activity"/>
    <property type="evidence" value="ECO:0007669"/>
    <property type="project" value="UniProtKB-UniRule"/>
</dbReference>
<evidence type="ECO:0000256" key="10">
    <source>
        <dbReference type="HAMAP-Rule" id="MF_00054"/>
    </source>
</evidence>
<dbReference type="Gene3D" id="2.40.30.10">
    <property type="entry name" value="Translation factors"/>
    <property type="match status" value="1"/>
</dbReference>
<evidence type="ECO:0000259" key="11">
    <source>
        <dbReference type="PROSITE" id="PS51722"/>
    </source>
</evidence>
<dbReference type="FunFam" id="3.40.50.300:FF:000684">
    <property type="entry name" value="Elongation factor 2"/>
    <property type="match status" value="1"/>
</dbReference>
<dbReference type="InterPro" id="IPR027417">
    <property type="entry name" value="P-loop_NTPase"/>
</dbReference>
<evidence type="ECO:0000256" key="4">
    <source>
        <dbReference type="ARBA" id="ARBA00022490"/>
    </source>
</evidence>
<dbReference type="Proteomes" id="UP000544742">
    <property type="component" value="Unassembled WGS sequence"/>
</dbReference>
<evidence type="ECO:0000256" key="6">
    <source>
        <dbReference type="ARBA" id="ARBA00022768"/>
    </source>
</evidence>
<dbReference type="SUPFAM" id="SSF50447">
    <property type="entry name" value="Translation proteins"/>
    <property type="match status" value="1"/>
</dbReference>
<protein>
    <recommendedName>
        <fullName evidence="3 10">Elongation factor 2</fullName>
        <shortName evidence="10">EF-2</shortName>
    </recommendedName>
</protein>
<dbReference type="InterPro" id="IPR035647">
    <property type="entry name" value="EFG_III/V"/>
</dbReference>
<dbReference type="SUPFAM" id="SSF54211">
    <property type="entry name" value="Ribosomal protein S5 domain 2-like"/>
    <property type="match status" value="1"/>
</dbReference>
<dbReference type="Pfam" id="PF14492">
    <property type="entry name" value="EFG_III"/>
    <property type="match status" value="1"/>
</dbReference>
<dbReference type="PROSITE" id="PS00301">
    <property type="entry name" value="G_TR_1"/>
    <property type="match status" value="1"/>
</dbReference>
<evidence type="ECO:0000256" key="5">
    <source>
        <dbReference type="ARBA" id="ARBA00022741"/>
    </source>
</evidence>
<evidence type="ECO:0000256" key="8">
    <source>
        <dbReference type="ARBA" id="ARBA00023134"/>
    </source>
</evidence>
<comment type="subcellular location">
    <subcellularLocation>
        <location evidence="1 10">Cytoplasm</location>
    </subcellularLocation>
</comment>
<name>A0A7K4AES6_METSH</name>
<evidence type="ECO:0000313" key="13">
    <source>
        <dbReference type="Proteomes" id="UP000544742"/>
    </source>
</evidence>
<evidence type="ECO:0000256" key="2">
    <source>
        <dbReference type="ARBA" id="ARBA00005870"/>
    </source>
</evidence>
<dbReference type="FunFam" id="3.30.70.240:FF:000010">
    <property type="entry name" value="Elongation factor 2"/>
    <property type="match status" value="1"/>
</dbReference>
<dbReference type="Pfam" id="PF00009">
    <property type="entry name" value="GTP_EFTU"/>
    <property type="match status" value="1"/>
</dbReference>
<dbReference type="GO" id="GO:0003924">
    <property type="term" value="F:GTPase activity"/>
    <property type="evidence" value="ECO:0007669"/>
    <property type="project" value="InterPro"/>
</dbReference>
<dbReference type="AlphaFoldDB" id="A0A7K4AES6"/>
<dbReference type="Pfam" id="PF03144">
    <property type="entry name" value="GTP_EFTU_D2"/>
    <property type="match status" value="1"/>
</dbReference>
<dbReference type="InterPro" id="IPR020568">
    <property type="entry name" value="Ribosomal_Su5_D2-typ_SF"/>
</dbReference>
<comment type="caution">
    <text evidence="12">The sequence shown here is derived from an EMBL/GenBank/DDBJ whole genome shotgun (WGS) entry which is preliminary data.</text>
</comment>
<keyword evidence="6 10" id="KW-0251">Elongation factor</keyword>
<evidence type="ECO:0000313" key="12">
    <source>
        <dbReference type="EMBL" id="NLJ21501.1"/>
    </source>
</evidence>
<dbReference type="SMART" id="SM00889">
    <property type="entry name" value="EFG_IV"/>
    <property type="match status" value="1"/>
</dbReference>
<evidence type="ECO:0000256" key="3">
    <source>
        <dbReference type="ARBA" id="ARBA00017891"/>
    </source>
</evidence>
<dbReference type="CDD" id="cd16261">
    <property type="entry name" value="EF2_snRNP_III"/>
    <property type="match status" value="1"/>
</dbReference>
<dbReference type="InterPro" id="IPR005517">
    <property type="entry name" value="Transl_elong_EFG/EF2_IV"/>
</dbReference>
<evidence type="ECO:0000256" key="9">
    <source>
        <dbReference type="ARBA" id="ARBA00024731"/>
    </source>
</evidence>
<feature type="domain" description="Tr-type G" evidence="11">
    <location>
        <begin position="20"/>
        <end position="261"/>
    </location>
</feature>
<dbReference type="InterPro" id="IPR000640">
    <property type="entry name" value="EFG_V-like"/>
</dbReference>
<dbReference type="CDD" id="cd01681">
    <property type="entry name" value="aeEF2_snRNP_like_IV"/>
    <property type="match status" value="1"/>
</dbReference>
<dbReference type="InterPro" id="IPR031157">
    <property type="entry name" value="G_TR_CS"/>
</dbReference>
<feature type="binding site" evidence="10">
    <location>
        <begin position="29"/>
        <end position="36"/>
    </location>
    <ligand>
        <name>GTP</name>
        <dbReference type="ChEBI" id="CHEBI:37565"/>
    </ligand>
</feature>
<dbReference type="Pfam" id="PF00679">
    <property type="entry name" value="EFG_C"/>
    <property type="match status" value="1"/>
</dbReference>